<keyword evidence="5" id="KW-0053">Apoptosis</keyword>
<keyword evidence="10" id="KW-1185">Reference proteome</keyword>
<reference evidence="9" key="2">
    <citation type="submission" date="2025-09" db="UniProtKB">
        <authorList>
            <consortium name="Ensembl"/>
        </authorList>
    </citation>
    <scope>IDENTIFICATION</scope>
</reference>
<evidence type="ECO:0000256" key="8">
    <source>
        <dbReference type="ARBA" id="ARBA00023136"/>
    </source>
</evidence>
<evidence type="ECO:0000256" key="7">
    <source>
        <dbReference type="ARBA" id="ARBA00023128"/>
    </source>
</evidence>
<dbReference type="GO" id="GO:0008637">
    <property type="term" value="P:apoptotic mitochondrial changes"/>
    <property type="evidence" value="ECO:0007669"/>
    <property type="project" value="TreeGrafter"/>
</dbReference>
<dbReference type="AlphaFoldDB" id="A0A3Q3KNE4"/>
<evidence type="ECO:0000256" key="4">
    <source>
        <dbReference type="ARBA" id="ARBA00022490"/>
    </source>
</evidence>
<dbReference type="InterPro" id="IPR036834">
    <property type="entry name" value="Bcl-2-like_sf"/>
</dbReference>
<evidence type="ECO:0000256" key="3">
    <source>
        <dbReference type="ARBA" id="ARBA00015802"/>
    </source>
</evidence>
<dbReference type="Proteomes" id="UP000261600">
    <property type="component" value="Unplaced"/>
</dbReference>
<keyword evidence="6" id="KW-1000">Mitochondrion outer membrane</keyword>
<sequence length="206" mass="23111">MCKGREWLSMEDLMNLPGGQNTALVILDFLQADCRNADYDKELHSLGRDLNITREVPCSDPRIQDVDDGDLETDGHLPSCIAVSLDDIRPAVELLWPRNHEGAVIQQVAEELREIAAQLELSVVAQATQNLSRNITTTSLEQWKNHLTWEVQRVMRQGVGLAHLPQERVMVALTLTLVKGVCEHAPRLLRNLFCVALHYICSLTLG</sequence>
<keyword evidence="7" id="KW-0496">Mitochondrion</keyword>
<reference evidence="9" key="1">
    <citation type="submission" date="2025-08" db="UniProtKB">
        <authorList>
            <consortium name="Ensembl"/>
        </authorList>
    </citation>
    <scope>IDENTIFICATION</scope>
</reference>
<accession>A0A3Q3KNE4</accession>
<dbReference type="Pfam" id="PF06393">
    <property type="entry name" value="BID"/>
    <property type="match status" value="1"/>
</dbReference>
<organism evidence="9 10">
    <name type="scientific">Monopterus albus</name>
    <name type="common">Swamp eel</name>
    <dbReference type="NCBI Taxonomy" id="43700"/>
    <lineage>
        <taxon>Eukaryota</taxon>
        <taxon>Metazoa</taxon>
        <taxon>Chordata</taxon>
        <taxon>Craniata</taxon>
        <taxon>Vertebrata</taxon>
        <taxon>Euteleostomi</taxon>
        <taxon>Actinopterygii</taxon>
        <taxon>Neopterygii</taxon>
        <taxon>Teleostei</taxon>
        <taxon>Neoteleostei</taxon>
        <taxon>Acanthomorphata</taxon>
        <taxon>Anabantaria</taxon>
        <taxon>Synbranchiformes</taxon>
        <taxon>Synbranchidae</taxon>
        <taxon>Monopterus</taxon>
    </lineage>
</organism>
<comment type="subcellular location">
    <subcellularLocation>
        <location evidence="2">Cytoplasm</location>
    </subcellularLocation>
    <subcellularLocation>
        <location evidence="1">Mitochondrion outer membrane</location>
    </subcellularLocation>
</comment>
<proteinExistence type="predicted"/>
<evidence type="ECO:0000256" key="1">
    <source>
        <dbReference type="ARBA" id="ARBA00004294"/>
    </source>
</evidence>
<dbReference type="GO" id="GO:0005741">
    <property type="term" value="C:mitochondrial outer membrane"/>
    <property type="evidence" value="ECO:0007669"/>
    <property type="project" value="UniProtKB-SubCell"/>
</dbReference>
<dbReference type="PANTHER" id="PTHR35447:SF1">
    <property type="entry name" value="BH3-INTERACTING DOMAIN DEATH AGONIST"/>
    <property type="match status" value="1"/>
</dbReference>
<name>A0A3Q3KNE4_MONAL</name>
<evidence type="ECO:0000313" key="10">
    <source>
        <dbReference type="Proteomes" id="UP000261600"/>
    </source>
</evidence>
<evidence type="ECO:0000256" key="6">
    <source>
        <dbReference type="ARBA" id="ARBA00022787"/>
    </source>
</evidence>
<dbReference type="Ensembl" id="ENSMALT00000031769.1">
    <property type="protein sequence ID" value="ENSMALP00000031223.1"/>
    <property type="gene ID" value="ENSMALG00000021558.1"/>
</dbReference>
<dbReference type="Gene3D" id="1.10.437.10">
    <property type="entry name" value="Blc2-like"/>
    <property type="match status" value="1"/>
</dbReference>
<dbReference type="SUPFAM" id="SSF56854">
    <property type="entry name" value="Bcl-2 inhibitors of programmed cell death"/>
    <property type="match status" value="1"/>
</dbReference>
<dbReference type="PANTHER" id="PTHR35447">
    <property type="entry name" value="BH3-INTERACTING DOMAIN DEATH AGONIST"/>
    <property type="match status" value="1"/>
</dbReference>
<dbReference type="GO" id="GO:0005829">
    <property type="term" value="C:cytosol"/>
    <property type="evidence" value="ECO:0007669"/>
    <property type="project" value="TreeGrafter"/>
</dbReference>
<dbReference type="GO" id="GO:2001244">
    <property type="term" value="P:positive regulation of intrinsic apoptotic signaling pathway"/>
    <property type="evidence" value="ECO:0007669"/>
    <property type="project" value="TreeGrafter"/>
</dbReference>
<keyword evidence="8" id="KW-0472">Membrane</keyword>
<protein>
    <recommendedName>
        <fullName evidence="3">BH3-interacting domain death agonist</fullName>
    </recommendedName>
</protein>
<keyword evidence="4" id="KW-0963">Cytoplasm</keyword>
<evidence type="ECO:0000256" key="2">
    <source>
        <dbReference type="ARBA" id="ARBA00004496"/>
    </source>
</evidence>
<evidence type="ECO:0000256" key="5">
    <source>
        <dbReference type="ARBA" id="ARBA00022703"/>
    </source>
</evidence>
<dbReference type="GO" id="GO:2001238">
    <property type="term" value="P:positive regulation of extrinsic apoptotic signaling pathway"/>
    <property type="evidence" value="ECO:0007669"/>
    <property type="project" value="TreeGrafter"/>
</dbReference>
<dbReference type="STRING" id="43700.ENSMALP00000031223"/>
<dbReference type="GO" id="GO:0090200">
    <property type="term" value="P:positive regulation of release of cytochrome c from mitochondria"/>
    <property type="evidence" value="ECO:0007669"/>
    <property type="project" value="TreeGrafter"/>
</dbReference>
<evidence type="ECO:0000313" key="9">
    <source>
        <dbReference type="Ensembl" id="ENSMALP00000031223.1"/>
    </source>
</evidence>
<dbReference type="InterPro" id="IPR010479">
    <property type="entry name" value="BID"/>
</dbReference>